<comment type="catalytic activity">
    <reaction evidence="9">
        <text>ATP + H2O = ADP + phosphate + H(+)</text>
        <dbReference type="Rhea" id="RHEA:13065"/>
        <dbReference type="ChEBI" id="CHEBI:15377"/>
        <dbReference type="ChEBI" id="CHEBI:15378"/>
        <dbReference type="ChEBI" id="CHEBI:30616"/>
        <dbReference type="ChEBI" id="CHEBI:43474"/>
        <dbReference type="ChEBI" id="CHEBI:456216"/>
        <dbReference type="EC" id="5.6.2.4"/>
    </reaction>
</comment>
<dbReference type="EMBL" id="CP042912">
    <property type="protein sequence ID" value="QEG22351.1"/>
    <property type="molecule type" value="Genomic_DNA"/>
</dbReference>
<dbReference type="STRING" id="980251.GCA_001642875_00076"/>
<name>A0A5B9PHJ7_9BACT</name>
<dbReference type="PANTHER" id="PTHR11070">
    <property type="entry name" value="UVRD / RECB / PCRA DNA HELICASE FAMILY MEMBER"/>
    <property type="match status" value="1"/>
</dbReference>
<dbReference type="PROSITE" id="PS51217">
    <property type="entry name" value="UVRD_HELICASE_CTER"/>
    <property type="match status" value="1"/>
</dbReference>
<evidence type="ECO:0000256" key="9">
    <source>
        <dbReference type="ARBA" id="ARBA00048988"/>
    </source>
</evidence>
<dbReference type="InterPro" id="IPR014017">
    <property type="entry name" value="DNA_helicase_UvrD-like_C"/>
</dbReference>
<gene>
    <name evidence="13" type="primary">pcrA_1</name>
    <name evidence="13" type="ORF">MFFC18_22310</name>
</gene>
<keyword evidence="6" id="KW-0413">Isomerase</keyword>
<dbReference type="InterPro" id="IPR013986">
    <property type="entry name" value="DExx_box_DNA_helicase_dom_sf"/>
</dbReference>
<dbReference type="Pfam" id="PF13361">
    <property type="entry name" value="UvrD_C"/>
    <property type="match status" value="1"/>
</dbReference>
<keyword evidence="5 10" id="KW-0067">ATP-binding</keyword>
<comment type="similarity">
    <text evidence="1">Belongs to the helicase family. UvrD subfamily.</text>
</comment>
<keyword evidence="4 10" id="KW-0347">Helicase</keyword>
<dbReference type="RefSeq" id="WP_075081545.1">
    <property type="nucleotide sequence ID" value="NZ_CP042912.1"/>
</dbReference>
<accession>A0A5B9PHJ7</accession>
<dbReference type="InterPro" id="IPR000212">
    <property type="entry name" value="DNA_helicase_UvrD/REP"/>
</dbReference>
<dbReference type="CDD" id="cd18807">
    <property type="entry name" value="SF1_C_UvrD"/>
    <property type="match status" value="1"/>
</dbReference>
<evidence type="ECO:0000256" key="1">
    <source>
        <dbReference type="ARBA" id="ARBA00009922"/>
    </source>
</evidence>
<proteinExistence type="inferred from homology"/>
<evidence type="ECO:0000259" key="12">
    <source>
        <dbReference type="PROSITE" id="PS51217"/>
    </source>
</evidence>
<dbReference type="Proteomes" id="UP000322214">
    <property type="component" value="Chromosome"/>
</dbReference>
<reference evidence="13 14" key="1">
    <citation type="submission" date="2019-08" db="EMBL/GenBank/DDBJ databases">
        <title>Deep-cultivation of Planctomycetes and their phenomic and genomic characterization uncovers novel biology.</title>
        <authorList>
            <person name="Wiegand S."/>
            <person name="Jogler M."/>
            <person name="Boedeker C."/>
            <person name="Pinto D."/>
            <person name="Vollmers J."/>
            <person name="Rivas-Marin E."/>
            <person name="Kohn T."/>
            <person name="Peeters S.H."/>
            <person name="Heuer A."/>
            <person name="Rast P."/>
            <person name="Oberbeckmann S."/>
            <person name="Bunk B."/>
            <person name="Jeske O."/>
            <person name="Meyerdierks A."/>
            <person name="Storesund J.E."/>
            <person name="Kallscheuer N."/>
            <person name="Luecker S."/>
            <person name="Lage O.M."/>
            <person name="Pohl T."/>
            <person name="Merkel B.J."/>
            <person name="Hornburger P."/>
            <person name="Mueller R.-W."/>
            <person name="Bruemmer F."/>
            <person name="Labrenz M."/>
            <person name="Spormann A.M."/>
            <person name="Op den Camp H."/>
            <person name="Overmann J."/>
            <person name="Amann R."/>
            <person name="Jetten M.S.M."/>
            <person name="Mascher T."/>
            <person name="Medema M.H."/>
            <person name="Devos D.P."/>
            <person name="Kaster A.-K."/>
            <person name="Ovreas L."/>
            <person name="Rohde M."/>
            <person name="Galperin M.Y."/>
            <person name="Jogler C."/>
        </authorList>
    </citation>
    <scope>NUCLEOTIDE SEQUENCE [LARGE SCALE GENOMIC DNA]</scope>
    <source>
        <strain evidence="13 14">FC18</strain>
    </source>
</reference>
<dbReference type="KEGG" id="mff:MFFC18_22310"/>
<organism evidence="13 14">
    <name type="scientific">Mariniblastus fucicola</name>
    <dbReference type="NCBI Taxonomy" id="980251"/>
    <lineage>
        <taxon>Bacteria</taxon>
        <taxon>Pseudomonadati</taxon>
        <taxon>Planctomycetota</taxon>
        <taxon>Planctomycetia</taxon>
        <taxon>Pirellulales</taxon>
        <taxon>Pirellulaceae</taxon>
        <taxon>Mariniblastus</taxon>
    </lineage>
</organism>
<sequence length="663" mass="75734">MSGLNAAQQEAVDTLSGPLLVLAGAGTGKTRVITFRIAKLIKHGVPRHKILGVTFTNKAANEMKERLTGLIGGSIGTKNKYKKKAEQSENEPTISTFHSLCVRILRRRIEKLGYPLKFAIYNRGDQESLARQILREIRVPDKALKPNQLLFHISNWKCKSLNAKQAMMQSESDAQHLAAVGFERYQKQLKLRGAVDFDDLLLLTEQLFREHPDVRQEEADRFDHLLVDEYQDTNTSQYRIVKALAGEHRNLCVVGDDDQSIYAWRGAEVEHILAFAKDWPDAKVVRLEENYRSTEAIIKYANTLIRFNSTRHDKVLVAARPGGELPIINQWEDETQEAEEVVRSISNRLNLHGREPRDFAILFRTNEQPRPFETALREAKLPYILVGGMSFFDRKEVKDVLAYLRLLDEPDEVSILRIINTPPRGIGKKSIENLLDRTVREKVPMWDMVCGYAERPKVTARVKQGLDQLAAAVNEVRSVAGNHSLVDQARMLIDKIDYKSEIDRIYSEPDDRESRWSVVEQVVNALADYEQSRKKPTMTNFLDRLLLGDQDANSDKEKQLKKNAIALMTMHAAKGLEFPEVYIVGLEEGILPHQRSLEDDEAGVPEERRLCYVGVTRAEERLTMSMSLTRKKWGKARETIPSRFLYELTDQADNPNYAKCSKR</sequence>
<evidence type="ECO:0000259" key="11">
    <source>
        <dbReference type="PROSITE" id="PS51198"/>
    </source>
</evidence>
<evidence type="ECO:0000256" key="10">
    <source>
        <dbReference type="PROSITE-ProRule" id="PRU00560"/>
    </source>
</evidence>
<keyword evidence="2 10" id="KW-0547">Nucleotide-binding</keyword>
<dbReference type="Gene3D" id="1.10.486.10">
    <property type="entry name" value="PCRA, domain 4"/>
    <property type="match status" value="1"/>
</dbReference>
<dbReference type="GO" id="GO:0005829">
    <property type="term" value="C:cytosol"/>
    <property type="evidence" value="ECO:0007669"/>
    <property type="project" value="TreeGrafter"/>
</dbReference>
<dbReference type="PROSITE" id="PS51198">
    <property type="entry name" value="UVRD_HELICASE_ATP_BIND"/>
    <property type="match status" value="1"/>
</dbReference>
<dbReference type="GO" id="GO:0005524">
    <property type="term" value="F:ATP binding"/>
    <property type="evidence" value="ECO:0007669"/>
    <property type="project" value="UniProtKB-UniRule"/>
</dbReference>
<feature type="binding site" evidence="10">
    <location>
        <begin position="23"/>
        <end position="30"/>
    </location>
    <ligand>
        <name>ATP</name>
        <dbReference type="ChEBI" id="CHEBI:30616"/>
    </ligand>
</feature>
<evidence type="ECO:0000256" key="4">
    <source>
        <dbReference type="ARBA" id="ARBA00022806"/>
    </source>
</evidence>
<dbReference type="GO" id="GO:0003677">
    <property type="term" value="F:DNA binding"/>
    <property type="evidence" value="ECO:0007669"/>
    <property type="project" value="InterPro"/>
</dbReference>
<evidence type="ECO:0000256" key="2">
    <source>
        <dbReference type="ARBA" id="ARBA00022741"/>
    </source>
</evidence>
<evidence type="ECO:0000256" key="7">
    <source>
        <dbReference type="ARBA" id="ARBA00034617"/>
    </source>
</evidence>
<dbReference type="Gene3D" id="1.10.10.160">
    <property type="match status" value="1"/>
</dbReference>
<comment type="catalytic activity">
    <reaction evidence="7">
        <text>Couples ATP hydrolysis with the unwinding of duplex DNA by translocating in the 3'-5' direction.</text>
        <dbReference type="EC" id="5.6.2.4"/>
    </reaction>
</comment>
<feature type="domain" description="UvrD-like helicase C-terminal" evidence="12">
    <location>
        <begin position="295"/>
        <end position="575"/>
    </location>
</feature>
<dbReference type="CDD" id="cd17932">
    <property type="entry name" value="DEXQc_UvrD"/>
    <property type="match status" value="1"/>
</dbReference>
<evidence type="ECO:0000256" key="5">
    <source>
        <dbReference type="ARBA" id="ARBA00022840"/>
    </source>
</evidence>
<dbReference type="SUPFAM" id="SSF52540">
    <property type="entry name" value="P-loop containing nucleoside triphosphate hydrolases"/>
    <property type="match status" value="1"/>
</dbReference>
<dbReference type="GO" id="GO:0016887">
    <property type="term" value="F:ATP hydrolysis activity"/>
    <property type="evidence" value="ECO:0007669"/>
    <property type="project" value="RHEA"/>
</dbReference>
<protein>
    <recommendedName>
        <fullName evidence="8">DNA 3'-5' helicase</fullName>
        <ecNumber evidence="8">5.6.2.4</ecNumber>
    </recommendedName>
</protein>
<dbReference type="InterPro" id="IPR027417">
    <property type="entry name" value="P-loop_NTPase"/>
</dbReference>
<keyword evidence="14" id="KW-1185">Reference proteome</keyword>
<dbReference type="AlphaFoldDB" id="A0A5B9PHJ7"/>
<dbReference type="PANTHER" id="PTHR11070:SF64">
    <property type="entry name" value="ATP-DEPENDENT DNA HELICASE REP"/>
    <property type="match status" value="1"/>
</dbReference>
<evidence type="ECO:0000313" key="13">
    <source>
        <dbReference type="EMBL" id="QEG22351.1"/>
    </source>
</evidence>
<dbReference type="Gene3D" id="3.40.50.300">
    <property type="entry name" value="P-loop containing nucleotide triphosphate hydrolases"/>
    <property type="match status" value="2"/>
</dbReference>
<dbReference type="GO" id="GO:0000725">
    <property type="term" value="P:recombinational repair"/>
    <property type="evidence" value="ECO:0007669"/>
    <property type="project" value="TreeGrafter"/>
</dbReference>
<dbReference type="EC" id="5.6.2.4" evidence="8"/>
<dbReference type="OrthoDB" id="9810135at2"/>
<dbReference type="Pfam" id="PF00580">
    <property type="entry name" value="UvrD-helicase"/>
    <property type="match status" value="1"/>
</dbReference>
<dbReference type="GO" id="GO:0043138">
    <property type="term" value="F:3'-5' DNA helicase activity"/>
    <property type="evidence" value="ECO:0007669"/>
    <property type="project" value="UniProtKB-EC"/>
</dbReference>
<evidence type="ECO:0000256" key="8">
    <source>
        <dbReference type="ARBA" id="ARBA00034808"/>
    </source>
</evidence>
<evidence type="ECO:0000313" key="14">
    <source>
        <dbReference type="Proteomes" id="UP000322214"/>
    </source>
</evidence>
<dbReference type="InterPro" id="IPR014016">
    <property type="entry name" value="UvrD-like_ATP-bd"/>
</dbReference>
<evidence type="ECO:0000256" key="3">
    <source>
        <dbReference type="ARBA" id="ARBA00022801"/>
    </source>
</evidence>
<evidence type="ECO:0000256" key="6">
    <source>
        <dbReference type="ARBA" id="ARBA00023235"/>
    </source>
</evidence>
<keyword evidence="3 10" id="KW-0378">Hydrolase</keyword>
<feature type="domain" description="UvrD-like helicase ATP-binding" evidence="11">
    <location>
        <begin position="2"/>
        <end position="294"/>
    </location>
</feature>